<dbReference type="SUPFAM" id="SSF52047">
    <property type="entry name" value="RNI-like"/>
    <property type="match status" value="1"/>
</dbReference>
<reference evidence="12" key="1">
    <citation type="journal article" date="2019" name="BMC Genomics">
        <title>A new reference genome for Sorghum bicolor reveals high levels of sequence similarity between sweet and grain genotypes: implications for the genetics of sugar metabolism.</title>
        <authorList>
            <person name="Cooper E.A."/>
            <person name="Brenton Z.W."/>
            <person name="Flinn B.S."/>
            <person name="Jenkins J."/>
            <person name="Shu S."/>
            <person name="Flowers D."/>
            <person name="Luo F."/>
            <person name="Wang Y."/>
            <person name="Xia P."/>
            <person name="Barry K."/>
            <person name="Daum C."/>
            <person name="Lipzen A."/>
            <person name="Yoshinaga Y."/>
            <person name="Schmutz J."/>
            <person name="Saski C."/>
            <person name="Vermerris W."/>
            <person name="Kresovich S."/>
        </authorList>
    </citation>
    <scope>NUCLEOTIDE SEQUENCE</scope>
</reference>
<evidence type="ECO:0000259" key="11">
    <source>
        <dbReference type="Pfam" id="PF23598"/>
    </source>
</evidence>
<dbReference type="GO" id="GO:0002758">
    <property type="term" value="P:innate immune response-activating signaling pathway"/>
    <property type="evidence" value="ECO:0007669"/>
    <property type="project" value="UniProtKB-ARBA"/>
</dbReference>
<keyword evidence="5" id="KW-0611">Plant defense</keyword>
<dbReference type="InterPro" id="IPR038005">
    <property type="entry name" value="RX-like_CC"/>
</dbReference>
<comment type="caution">
    <text evidence="12">The sequence shown here is derived from an EMBL/GenBank/DDBJ whole genome shotgun (WGS) entry which is preliminary data.</text>
</comment>
<reference evidence="12" key="2">
    <citation type="submission" date="2020-10" db="EMBL/GenBank/DDBJ databases">
        <authorList>
            <person name="Cooper E.A."/>
            <person name="Brenton Z.W."/>
            <person name="Flinn B.S."/>
            <person name="Jenkins J."/>
            <person name="Shu S."/>
            <person name="Flowers D."/>
            <person name="Luo F."/>
            <person name="Wang Y."/>
            <person name="Xia P."/>
            <person name="Barry K."/>
            <person name="Daum C."/>
            <person name="Lipzen A."/>
            <person name="Yoshinaga Y."/>
            <person name="Schmutz J."/>
            <person name="Saski C."/>
            <person name="Vermerris W."/>
            <person name="Kresovich S."/>
        </authorList>
    </citation>
    <scope>NUCLEOTIDE SEQUENCE</scope>
</reference>
<dbReference type="GO" id="GO:0042742">
    <property type="term" value="P:defense response to bacterium"/>
    <property type="evidence" value="ECO:0007669"/>
    <property type="project" value="UniProtKB-ARBA"/>
</dbReference>
<sequence>MAAIVTGAMGTLLPKLANLIKEEYKLQKKVKSEIMFLEAELRSMEAALIKISEAPIDQPPDNQQKLWAREVRELSYDLEDNIDKFMVRVGEGKPQHSFKGFIDRCLHLLTRCWIKHSIGLDIEEIRSRIKEVSERRDRYKVDLVPSKKPVGRSIDNLRLSALYRKVTELVGAEEKSIDLVRRLMEGDEVSMKQPVVLSIVGFGGLGKTTLANLVYEKIKGQFACGAFVYVSNNPDVVKIFKGMLYQLDGNKYKDINQGTWSEEQLISELRKFLQPKRYFIVIDDIWNTSVWETIQCALIENECGSRIITTTRNLDVAQQAGSVYQLEPLSLIDSTKLFCQRIFGSEDKCPPDNLVEVAGKILKKCGGVPLAIITMASMLANKLGNETNTLNYWSNVYQSMGSGLDGSTNVKNMRRILSVSYDDLPSHLKTCFLYLSLFPEDYKIETGGLIWKWIAEGFVRKEQGKTLYEVGEDYIEELVNRSMIQPVDIDPDGKTVSCQIHDMVLDLISFLSNEEQFLTKVGGQQPTSLDLPKKIRRLSLQFSQEEEVKQLATMSFSHVRSLTVSTDSLLLPPKLSTFLVLRVLDLSNCAGVANHHFREICNMFHLRYLNIGGHFITAIPMEIQNLQFLQVLVISSVADTIRMPSTFIHLQQLLQLCCHIVRLPDGFGKLTSLLEVTITIESPSMLHYLGCLTELRTLAIDFFYYWDESYEEALIQSLSNLVNLKSLKIEGTMMISLHSERDKLYPGPQQLRSIDMKPRNGFVTGMCSVFVTSVPRWMSSLCFLSSINIILLSLGEQDIQVLGSIPSLSDLIIYVKETTQDRDERLVIGKSHQFQCLTK</sequence>
<evidence type="ECO:0000256" key="7">
    <source>
        <dbReference type="SAM" id="Coils"/>
    </source>
</evidence>
<dbReference type="PANTHER" id="PTHR23155">
    <property type="entry name" value="DISEASE RESISTANCE PROTEIN RP"/>
    <property type="match status" value="1"/>
</dbReference>
<dbReference type="Pfam" id="PF23598">
    <property type="entry name" value="LRR_14"/>
    <property type="match status" value="1"/>
</dbReference>
<dbReference type="Pfam" id="PF23559">
    <property type="entry name" value="WHD_DRP"/>
    <property type="match status" value="1"/>
</dbReference>
<feature type="domain" description="Disease resistance N-terminal" evidence="9">
    <location>
        <begin position="8"/>
        <end position="99"/>
    </location>
</feature>
<comment type="similarity">
    <text evidence="1">Belongs to the disease resistance NB-LRR family.</text>
</comment>
<dbReference type="InterPro" id="IPR027417">
    <property type="entry name" value="P-loop_NTPase"/>
</dbReference>
<dbReference type="Pfam" id="PF18052">
    <property type="entry name" value="Rx_N"/>
    <property type="match status" value="1"/>
</dbReference>
<dbReference type="InterPro" id="IPR002182">
    <property type="entry name" value="NB-ARC"/>
</dbReference>
<evidence type="ECO:0000259" key="8">
    <source>
        <dbReference type="Pfam" id="PF00931"/>
    </source>
</evidence>
<evidence type="ECO:0000259" key="9">
    <source>
        <dbReference type="Pfam" id="PF18052"/>
    </source>
</evidence>
<dbReference type="PANTHER" id="PTHR23155:SF1229">
    <property type="entry name" value="OS11G0550500 PROTEIN"/>
    <property type="match status" value="1"/>
</dbReference>
<dbReference type="InterPro" id="IPR058922">
    <property type="entry name" value="WHD_DRP"/>
</dbReference>
<evidence type="ECO:0000256" key="3">
    <source>
        <dbReference type="ARBA" id="ARBA00022737"/>
    </source>
</evidence>
<dbReference type="EMBL" id="CM027684">
    <property type="protein sequence ID" value="KAG0530252.1"/>
    <property type="molecule type" value="Genomic_DNA"/>
</dbReference>
<dbReference type="SUPFAM" id="SSF52540">
    <property type="entry name" value="P-loop containing nucleoside triphosphate hydrolases"/>
    <property type="match status" value="1"/>
</dbReference>
<dbReference type="Gene3D" id="3.40.50.300">
    <property type="entry name" value="P-loop containing nucleotide triphosphate hydrolases"/>
    <property type="match status" value="1"/>
</dbReference>
<dbReference type="Proteomes" id="UP000807115">
    <property type="component" value="Chromosome 5"/>
</dbReference>
<dbReference type="AlphaFoldDB" id="A0A921QYH3"/>
<dbReference type="PRINTS" id="PR00364">
    <property type="entry name" value="DISEASERSIST"/>
</dbReference>
<dbReference type="InterPro" id="IPR055414">
    <property type="entry name" value="LRR_R13L4/SHOC2-like"/>
</dbReference>
<accession>A0A921QYH3</accession>
<feature type="domain" description="NB-ARC" evidence="8">
    <location>
        <begin position="179"/>
        <end position="345"/>
    </location>
</feature>
<dbReference type="InterPro" id="IPR036388">
    <property type="entry name" value="WH-like_DNA-bd_sf"/>
</dbReference>
<keyword evidence="3" id="KW-0677">Repeat</keyword>
<feature type="domain" description="Disease resistance R13L4/SHOC-2-like LRR" evidence="11">
    <location>
        <begin position="558"/>
        <end position="839"/>
    </location>
</feature>
<protein>
    <submittedName>
        <fullName evidence="12">Uncharacterized protein</fullName>
    </submittedName>
</protein>
<dbReference type="GO" id="GO:0043531">
    <property type="term" value="F:ADP binding"/>
    <property type="evidence" value="ECO:0007669"/>
    <property type="project" value="InterPro"/>
</dbReference>
<keyword evidence="2" id="KW-0433">Leucine-rich repeat</keyword>
<organism evidence="12 13">
    <name type="scientific">Sorghum bicolor</name>
    <name type="common">Sorghum</name>
    <name type="synonym">Sorghum vulgare</name>
    <dbReference type="NCBI Taxonomy" id="4558"/>
    <lineage>
        <taxon>Eukaryota</taxon>
        <taxon>Viridiplantae</taxon>
        <taxon>Streptophyta</taxon>
        <taxon>Embryophyta</taxon>
        <taxon>Tracheophyta</taxon>
        <taxon>Spermatophyta</taxon>
        <taxon>Magnoliopsida</taxon>
        <taxon>Liliopsida</taxon>
        <taxon>Poales</taxon>
        <taxon>Poaceae</taxon>
        <taxon>PACMAD clade</taxon>
        <taxon>Panicoideae</taxon>
        <taxon>Andropogonodae</taxon>
        <taxon>Andropogoneae</taxon>
        <taxon>Sorghinae</taxon>
        <taxon>Sorghum</taxon>
    </lineage>
</organism>
<evidence type="ECO:0000313" key="12">
    <source>
        <dbReference type="EMBL" id="KAG0530252.1"/>
    </source>
</evidence>
<dbReference type="Gene3D" id="3.80.10.10">
    <property type="entry name" value="Ribonuclease Inhibitor"/>
    <property type="match status" value="1"/>
</dbReference>
<dbReference type="CDD" id="cd14798">
    <property type="entry name" value="RX-CC_like"/>
    <property type="match status" value="1"/>
</dbReference>
<dbReference type="GO" id="GO:0009626">
    <property type="term" value="P:plant-type hypersensitive response"/>
    <property type="evidence" value="ECO:0007669"/>
    <property type="project" value="UniProtKB-ARBA"/>
</dbReference>
<evidence type="ECO:0000313" key="13">
    <source>
        <dbReference type="Proteomes" id="UP000807115"/>
    </source>
</evidence>
<name>A0A921QYH3_SORBI</name>
<evidence type="ECO:0000256" key="1">
    <source>
        <dbReference type="ARBA" id="ARBA00008894"/>
    </source>
</evidence>
<feature type="coiled-coil region" evidence="7">
    <location>
        <begin position="27"/>
        <end position="54"/>
    </location>
</feature>
<dbReference type="InterPro" id="IPR041118">
    <property type="entry name" value="Rx_N"/>
</dbReference>
<dbReference type="FunFam" id="1.10.10.10:FF:000322">
    <property type="entry name" value="Probable disease resistance protein At1g63360"/>
    <property type="match status" value="1"/>
</dbReference>
<keyword evidence="4" id="KW-0547">Nucleotide-binding</keyword>
<dbReference type="Pfam" id="PF00931">
    <property type="entry name" value="NB-ARC"/>
    <property type="match status" value="1"/>
</dbReference>
<evidence type="ECO:0000256" key="5">
    <source>
        <dbReference type="ARBA" id="ARBA00022821"/>
    </source>
</evidence>
<dbReference type="Gene3D" id="1.10.8.430">
    <property type="entry name" value="Helical domain of apoptotic protease-activating factors"/>
    <property type="match status" value="1"/>
</dbReference>
<dbReference type="Gene3D" id="1.10.10.10">
    <property type="entry name" value="Winged helix-like DNA-binding domain superfamily/Winged helix DNA-binding domain"/>
    <property type="match status" value="1"/>
</dbReference>
<dbReference type="InterPro" id="IPR042197">
    <property type="entry name" value="Apaf_helical"/>
</dbReference>
<feature type="domain" description="Disease resistance protein winged helix" evidence="10">
    <location>
        <begin position="437"/>
        <end position="508"/>
    </location>
</feature>
<evidence type="ECO:0000256" key="4">
    <source>
        <dbReference type="ARBA" id="ARBA00022741"/>
    </source>
</evidence>
<dbReference type="InterPro" id="IPR044974">
    <property type="entry name" value="Disease_R_plants"/>
</dbReference>
<proteinExistence type="inferred from homology"/>
<evidence type="ECO:0000256" key="2">
    <source>
        <dbReference type="ARBA" id="ARBA00022614"/>
    </source>
</evidence>
<evidence type="ECO:0000259" key="10">
    <source>
        <dbReference type="Pfam" id="PF23559"/>
    </source>
</evidence>
<feature type="non-terminal residue" evidence="12">
    <location>
        <position position="839"/>
    </location>
</feature>
<dbReference type="InterPro" id="IPR032675">
    <property type="entry name" value="LRR_dom_sf"/>
</dbReference>
<dbReference type="Gene3D" id="1.20.5.4130">
    <property type="match status" value="1"/>
</dbReference>
<gene>
    <name evidence="12" type="ORF">BDA96_05G169800</name>
</gene>
<evidence type="ECO:0000256" key="6">
    <source>
        <dbReference type="ARBA" id="ARBA00023054"/>
    </source>
</evidence>
<keyword evidence="6 7" id="KW-0175">Coiled coil</keyword>
<dbReference type="FunFam" id="3.40.50.300:FF:001091">
    <property type="entry name" value="Probable disease resistance protein At1g61300"/>
    <property type="match status" value="1"/>
</dbReference>